<name>A0A0E1W5H2_BURPE</name>
<dbReference type="Proteomes" id="UP000001812">
    <property type="component" value="Chromosome I"/>
</dbReference>
<dbReference type="HOGENOM" id="CLU_3306116_0_0_4"/>
<reference evidence="1" key="1">
    <citation type="submission" date="2009-05" db="EMBL/GenBank/DDBJ databases">
        <authorList>
            <person name="Harkins D.M."/>
            <person name="DeShazer D."/>
            <person name="Woods D.E."/>
            <person name="Brinkac L.M."/>
            <person name="Brown K.A."/>
            <person name="Hung G.C."/>
            <person name="Tuanyok A."/>
            <person name="Zhang B."/>
            <person name="Nierman W.C."/>
        </authorList>
    </citation>
    <scope>NUCLEOTIDE SEQUENCE [LARGE SCALE GENOMIC DNA]</scope>
    <source>
        <strain evidence="1">1710a</strain>
    </source>
</reference>
<organism evidence="1">
    <name type="scientific">Burkholderia pseudomallei 1710a</name>
    <dbReference type="NCBI Taxonomy" id="320371"/>
    <lineage>
        <taxon>Bacteria</taxon>
        <taxon>Pseudomonadati</taxon>
        <taxon>Pseudomonadota</taxon>
        <taxon>Betaproteobacteria</taxon>
        <taxon>Burkholderiales</taxon>
        <taxon>Burkholderiaceae</taxon>
        <taxon>Burkholderia</taxon>
        <taxon>pseudomallei group</taxon>
    </lineage>
</organism>
<sequence>MLKIVFSRARRAVRGRFAAIGSLHPFAMRAWHANRMAGE</sequence>
<protein>
    <submittedName>
        <fullName evidence="1">Uncharacterized protein</fullName>
    </submittedName>
</protein>
<dbReference type="AlphaFoldDB" id="A0A0E1W5H2"/>
<evidence type="ECO:0000313" key="1">
    <source>
        <dbReference type="EMBL" id="EET07669.1"/>
    </source>
</evidence>
<dbReference type="EMBL" id="CM000832">
    <property type="protein sequence ID" value="EET07669.1"/>
    <property type="molecule type" value="Genomic_DNA"/>
</dbReference>
<accession>A0A0E1W5H2</accession>
<proteinExistence type="predicted"/>
<gene>
    <name evidence="1" type="ORF">BURPS1710A_0062</name>
</gene>